<protein>
    <submittedName>
        <fullName evidence="1">Uncharacterized protein</fullName>
    </submittedName>
</protein>
<dbReference type="STRING" id="1445510.YC6258_01320"/>
<name>A0A0C5VJ11_9GAMM</name>
<proteinExistence type="predicted"/>
<dbReference type="AlphaFoldDB" id="A0A0C5VJ11"/>
<dbReference type="KEGG" id="gsn:YC6258_01320"/>
<dbReference type="HOGENOM" id="CLU_3216886_0_0_6"/>
<dbReference type="Proteomes" id="UP000032266">
    <property type="component" value="Chromosome"/>
</dbReference>
<evidence type="ECO:0000313" key="1">
    <source>
        <dbReference type="EMBL" id="AJQ93368.1"/>
    </source>
</evidence>
<gene>
    <name evidence="1" type="ORF">YC6258_01320</name>
</gene>
<sequence length="44" mass="5140">MISDSGGFDHRFWKSRKSDQIKPEWVITLGQNMQAQWTSGRLLC</sequence>
<evidence type="ECO:0000313" key="2">
    <source>
        <dbReference type="Proteomes" id="UP000032266"/>
    </source>
</evidence>
<organism evidence="1 2">
    <name type="scientific">Gynuella sunshinyii YC6258</name>
    <dbReference type="NCBI Taxonomy" id="1445510"/>
    <lineage>
        <taxon>Bacteria</taxon>
        <taxon>Pseudomonadati</taxon>
        <taxon>Pseudomonadota</taxon>
        <taxon>Gammaproteobacteria</taxon>
        <taxon>Oceanospirillales</taxon>
        <taxon>Saccharospirillaceae</taxon>
        <taxon>Gynuella</taxon>
    </lineage>
</organism>
<reference evidence="1 2" key="1">
    <citation type="submission" date="2014-01" db="EMBL/GenBank/DDBJ databases">
        <title>Full genme sequencing of cellulolytic bacterium Gynuella sunshinyii YC6258T gen. nov., sp. nov.</title>
        <authorList>
            <person name="Khan H."/>
            <person name="Chung E.J."/>
            <person name="Chung Y.R."/>
        </authorList>
    </citation>
    <scope>NUCLEOTIDE SEQUENCE [LARGE SCALE GENOMIC DNA]</scope>
    <source>
        <strain evidence="1 2">YC6258</strain>
    </source>
</reference>
<keyword evidence="2" id="KW-1185">Reference proteome</keyword>
<dbReference type="EMBL" id="CP007142">
    <property type="protein sequence ID" value="AJQ93368.1"/>
    <property type="molecule type" value="Genomic_DNA"/>
</dbReference>
<accession>A0A0C5VJ11</accession>